<evidence type="ECO:0000313" key="1">
    <source>
        <dbReference type="Proteomes" id="UP000095286"/>
    </source>
</evidence>
<sequence length="158" mass="17685">MQPSGSSNLTATSLTNKSHANKAMTIQEYKGRLKDLIKSINDNFAQILMAAKPTQFDESKDANRQKLAESATDTNEMAVRAATILKSTDGLFRLIQDMKEFLILRDFSFLSESVEKAQISNYVAVSNEVHLRDEAMLLLNGMIDDIDSEMRNNFGLTM</sequence>
<dbReference type="Proteomes" id="UP000095286">
    <property type="component" value="Unplaced"/>
</dbReference>
<name>A0AC35TYU0_9BILA</name>
<dbReference type="WBParaSite" id="RSKR_0000551600.1">
    <property type="protein sequence ID" value="RSKR_0000551600.1"/>
    <property type="gene ID" value="RSKR_0000551600"/>
</dbReference>
<organism evidence="1 2">
    <name type="scientific">Rhabditophanes sp. KR3021</name>
    <dbReference type="NCBI Taxonomy" id="114890"/>
    <lineage>
        <taxon>Eukaryota</taxon>
        <taxon>Metazoa</taxon>
        <taxon>Ecdysozoa</taxon>
        <taxon>Nematoda</taxon>
        <taxon>Chromadorea</taxon>
        <taxon>Rhabditida</taxon>
        <taxon>Tylenchina</taxon>
        <taxon>Panagrolaimomorpha</taxon>
        <taxon>Strongyloidoidea</taxon>
        <taxon>Alloionematidae</taxon>
        <taxon>Rhabditophanes</taxon>
    </lineage>
</organism>
<accession>A0AC35TYU0</accession>
<evidence type="ECO:0000313" key="2">
    <source>
        <dbReference type="WBParaSite" id="RSKR_0000551600.1"/>
    </source>
</evidence>
<proteinExistence type="predicted"/>
<reference evidence="2" key="1">
    <citation type="submission" date="2016-11" db="UniProtKB">
        <authorList>
            <consortium name="WormBaseParasite"/>
        </authorList>
    </citation>
    <scope>IDENTIFICATION</scope>
    <source>
        <strain evidence="2">KR3021</strain>
    </source>
</reference>
<protein>
    <submittedName>
        <fullName evidence="2">Mediator of RNA polymerase II transcription subunit 22</fullName>
    </submittedName>
</protein>